<evidence type="ECO:0000256" key="3">
    <source>
        <dbReference type="ARBA" id="ARBA00022490"/>
    </source>
</evidence>
<feature type="binding site" evidence="20">
    <location>
        <position position="30"/>
    </location>
    <ligand>
        <name>UDP-N-acetyl-alpha-D-muramoyl-L-alanyl-D-glutamate</name>
        <dbReference type="ChEBI" id="CHEBI:83900"/>
    </ligand>
</feature>
<feature type="binding site" evidence="20">
    <location>
        <position position="185"/>
    </location>
    <ligand>
        <name>UDP-N-acetyl-alpha-D-muramoyl-L-alanyl-D-glutamate</name>
        <dbReference type="ChEBI" id="CHEBI:83900"/>
    </ligand>
</feature>
<comment type="PTM">
    <text evidence="20">Carboxylation is probably crucial for Mg(2+) binding and, consequently, for the gamma-phosphate positioning of ATP.</text>
</comment>
<dbReference type="GO" id="GO:0005737">
    <property type="term" value="C:cytoplasm"/>
    <property type="evidence" value="ECO:0007669"/>
    <property type="project" value="UniProtKB-SubCell"/>
</dbReference>
<accession>A0A841Q127</accession>
<dbReference type="InterPro" id="IPR004101">
    <property type="entry name" value="Mur_ligase_C"/>
</dbReference>
<dbReference type="EMBL" id="JACHHJ010000001">
    <property type="protein sequence ID" value="MBB6449388.1"/>
    <property type="molecule type" value="Genomic_DNA"/>
</dbReference>
<dbReference type="Pfam" id="PF02875">
    <property type="entry name" value="Mur_ligase_C"/>
    <property type="match status" value="1"/>
</dbReference>
<evidence type="ECO:0000256" key="15">
    <source>
        <dbReference type="ARBA" id="ARBA00066633"/>
    </source>
</evidence>
<dbReference type="FunFam" id="3.90.190.20:FF:000006">
    <property type="entry name" value="UDP-N-acetylmuramoyl-L-alanyl-D-glutamate--2,6-diaminopimelate ligase"/>
    <property type="match status" value="1"/>
</dbReference>
<feature type="domain" description="Mur ligase C-terminal" evidence="23">
    <location>
        <begin position="333"/>
        <end position="458"/>
    </location>
</feature>
<comment type="cofactor">
    <cofactor evidence="20">
        <name>Mg(2+)</name>
        <dbReference type="ChEBI" id="CHEBI:18420"/>
    </cofactor>
</comment>
<name>A0A841Q127_9BACL</name>
<feature type="domain" description="Mur ligase N-terminal catalytic" evidence="22">
    <location>
        <begin position="22"/>
        <end position="94"/>
    </location>
</feature>
<feature type="binding site" evidence="20">
    <location>
        <begin position="406"/>
        <end position="409"/>
    </location>
    <ligand>
        <name>meso-2,6-diaminopimelate</name>
        <dbReference type="ChEBI" id="CHEBI:57791"/>
    </ligand>
</feature>
<gene>
    <name evidence="20" type="primary">murE</name>
    <name evidence="25" type="ORF">HNR44_001337</name>
</gene>
<dbReference type="EC" id="6.3.2.13" evidence="15 20"/>
<feature type="domain" description="Mur ligase central" evidence="24">
    <location>
        <begin position="106"/>
        <end position="311"/>
    </location>
</feature>
<evidence type="ECO:0000256" key="12">
    <source>
        <dbReference type="ARBA" id="ARBA00023316"/>
    </source>
</evidence>
<dbReference type="Pfam" id="PF08245">
    <property type="entry name" value="Mur_ligase_M"/>
    <property type="match status" value="1"/>
</dbReference>
<comment type="caution">
    <text evidence="20">Lacks conserved residue(s) required for the propagation of feature annotation.</text>
</comment>
<keyword evidence="10 20" id="KW-0573">Peptidoglycan synthesis</keyword>
<dbReference type="Pfam" id="PF01225">
    <property type="entry name" value="Mur_ligase"/>
    <property type="match status" value="1"/>
</dbReference>
<keyword evidence="7 20" id="KW-0067">ATP-binding</keyword>
<feature type="binding site" evidence="20">
    <location>
        <position position="177"/>
    </location>
    <ligand>
        <name>UDP-N-acetyl-alpha-D-muramoyl-L-alanyl-D-glutamate</name>
        <dbReference type="ChEBI" id="CHEBI:83900"/>
    </ligand>
</feature>
<keyword evidence="5 20" id="KW-0132">Cell division</keyword>
<feature type="binding site" evidence="20">
    <location>
        <position position="460"/>
    </location>
    <ligand>
        <name>meso-2,6-diaminopimelate</name>
        <dbReference type="ChEBI" id="CHEBI:57791"/>
    </ligand>
</feature>
<dbReference type="InterPro" id="IPR036565">
    <property type="entry name" value="Mur-like_cat_sf"/>
</dbReference>
<dbReference type="NCBIfam" id="TIGR01085">
    <property type="entry name" value="murE"/>
    <property type="match status" value="1"/>
</dbReference>
<feature type="modified residue" description="N6-carboxylysine" evidence="20">
    <location>
        <position position="217"/>
    </location>
</feature>
<sequence>MYLDECMAGVLAYKKTKADNPEITAIEMDSRCVEPGALFVAIRGFTVDGHNFVHDAVKRGAKAIVAEEYLNVNVPIVIVSDTKRVLAQISNRFYGRPTHGLNIIGVTGTNGKTTTTHLLDNVLKTDERKTGLIGTLYTKFADQVIEAKNTTPESLLLQRTFSDMKSAGVSDVTMEVSSHALSLGRVWGTDFNIAVFTNLSTDHLDYHETMSAYKQAKSLLFSQLGNTYDRERKVAVINYDDASANYMIEVCAAPVLTYGLQEGADVRAKHLYAGPTGTYFTLVIGNQTVDLNLKMIGRFSVYNALAAAAAAYASGVTLTTIKKSLESATPIPGRFEPVEEGQNFAVVVDYAHTPDSLDNILQTVRDLTDHNVYVVIGCGGDRDRSKRPEMARIAVEYADEAIFTSDNPRSEDPVKILRDMEAGATEGKYRTIVNRKEAIRYVIDKADSKDVVVIAGKGHEPYQEVEGNFYDFDDRVEAKKAIEARSDLAR</sequence>
<evidence type="ECO:0000256" key="7">
    <source>
        <dbReference type="ARBA" id="ARBA00022840"/>
    </source>
</evidence>
<keyword evidence="6 20" id="KW-0547">Nucleotide-binding</keyword>
<comment type="function">
    <text evidence="14 20">Catalyzes the addition of meso-diaminopimelic acid to the nucleotide precursor UDP-N-acetylmuramoyl-L-alanyl-D-glutamate (UMAG) in the biosynthesis of bacterial cell-wall peptidoglycan.</text>
</comment>
<dbReference type="GO" id="GO:0000287">
    <property type="term" value="F:magnesium ion binding"/>
    <property type="evidence" value="ECO:0007669"/>
    <property type="project" value="UniProtKB-UniRule"/>
</dbReference>
<comment type="catalytic activity">
    <reaction evidence="13 20">
        <text>UDP-N-acetyl-alpha-D-muramoyl-L-alanyl-D-glutamate + meso-2,6-diaminopimelate + ATP = UDP-N-acetyl-alpha-D-muramoyl-L-alanyl-gamma-D-glutamyl-meso-2,6-diaminopimelate + ADP + phosphate + H(+)</text>
        <dbReference type="Rhea" id="RHEA:23676"/>
        <dbReference type="ChEBI" id="CHEBI:15378"/>
        <dbReference type="ChEBI" id="CHEBI:30616"/>
        <dbReference type="ChEBI" id="CHEBI:43474"/>
        <dbReference type="ChEBI" id="CHEBI:57791"/>
        <dbReference type="ChEBI" id="CHEBI:83900"/>
        <dbReference type="ChEBI" id="CHEBI:83905"/>
        <dbReference type="ChEBI" id="CHEBI:456216"/>
        <dbReference type="EC" id="6.3.2.13"/>
    </reaction>
</comment>
<evidence type="ECO:0000256" key="14">
    <source>
        <dbReference type="ARBA" id="ARBA00056782"/>
    </source>
</evidence>
<dbReference type="FunFam" id="3.40.1390.10:FF:000005">
    <property type="entry name" value="UDP-N-acetylmuramoyl-L-alanyl-D-glutamate--2,6-diaminopimelate ligase"/>
    <property type="match status" value="1"/>
</dbReference>
<keyword evidence="12 20" id="KW-0961">Cell wall biogenesis/degradation</keyword>
<dbReference type="InterPro" id="IPR013221">
    <property type="entry name" value="Mur_ligase_cen"/>
</dbReference>
<feature type="binding site" evidence="20">
    <location>
        <begin position="150"/>
        <end position="151"/>
    </location>
    <ligand>
        <name>UDP-N-acetyl-alpha-D-muramoyl-L-alanyl-D-glutamate</name>
        <dbReference type="ChEBI" id="CHEBI:83900"/>
    </ligand>
</feature>
<dbReference type="GO" id="GO:0005524">
    <property type="term" value="F:ATP binding"/>
    <property type="evidence" value="ECO:0007669"/>
    <property type="project" value="UniProtKB-UniRule"/>
</dbReference>
<comment type="caution">
    <text evidence="25">The sequence shown here is derived from an EMBL/GenBank/DDBJ whole genome shotgun (WGS) entry which is preliminary data.</text>
</comment>
<dbReference type="PANTHER" id="PTHR23135">
    <property type="entry name" value="MUR LIGASE FAMILY MEMBER"/>
    <property type="match status" value="1"/>
</dbReference>
<feature type="binding site" evidence="20">
    <location>
        <position position="382"/>
    </location>
    <ligand>
        <name>meso-2,6-diaminopimelate</name>
        <dbReference type="ChEBI" id="CHEBI:57791"/>
    </ligand>
</feature>
<dbReference type="NCBIfam" id="NF001126">
    <property type="entry name" value="PRK00139.1-4"/>
    <property type="match status" value="1"/>
</dbReference>
<dbReference type="Proteomes" id="UP000568839">
    <property type="component" value="Unassembled WGS sequence"/>
</dbReference>
<comment type="subcellular location">
    <subcellularLocation>
        <location evidence="20 21">Cytoplasm</location>
    </subcellularLocation>
</comment>
<keyword evidence="3 20" id="KW-0963">Cytoplasm</keyword>
<evidence type="ECO:0000256" key="11">
    <source>
        <dbReference type="ARBA" id="ARBA00023306"/>
    </source>
</evidence>
<keyword evidence="4 20" id="KW-0436">Ligase</keyword>
<comment type="similarity">
    <text evidence="2 20">Belongs to the MurCDEF family. MurE subfamily.</text>
</comment>
<dbReference type="GO" id="GO:0008360">
    <property type="term" value="P:regulation of cell shape"/>
    <property type="evidence" value="ECO:0007669"/>
    <property type="project" value="UniProtKB-KW"/>
</dbReference>
<keyword evidence="26" id="KW-1185">Reference proteome</keyword>
<organism evidence="25 26">
    <name type="scientific">Geomicrobium halophilum</name>
    <dbReference type="NCBI Taxonomy" id="549000"/>
    <lineage>
        <taxon>Bacteria</taxon>
        <taxon>Bacillati</taxon>
        <taxon>Bacillota</taxon>
        <taxon>Bacilli</taxon>
        <taxon>Bacillales</taxon>
        <taxon>Geomicrobium</taxon>
    </lineage>
</organism>
<dbReference type="GO" id="GO:0071555">
    <property type="term" value="P:cell wall organization"/>
    <property type="evidence" value="ECO:0007669"/>
    <property type="project" value="UniProtKB-KW"/>
</dbReference>
<dbReference type="SUPFAM" id="SSF53623">
    <property type="entry name" value="MurD-like peptide ligases, catalytic domain"/>
    <property type="match status" value="1"/>
</dbReference>
<dbReference type="GO" id="GO:0009252">
    <property type="term" value="P:peptidoglycan biosynthetic process"/>
    <property type="evidence" value="ECO:0007669"/>
    <property type="project" value="UniProtKB-UniRule"/>
</dbReference>
<dbReference type="InterPro" id="IPR005761">
    <property type="entry name" value="UDP-N-AcMur-Glu-dNH2Pim_ligase"/>
</dbReference>
<keyword evidence="11 20" id="KW-0131">Cell cycle</keyword>
<evidence type="ECO:0000259" key="24">
    <source>
        <dbReference type="Pfam" id="PF08245"/>
    </source>
</evidence>
<dbReference type="NCBIfam" id="NF001124">
    <property type="entry name" value="PRK00139.1-2"/>
    <property type="match status" value="1"/>
</dbReference>
<dbReference type="InterPro" id="IPR000713">
    <property type="entry name" value="Mur_ligase_N"/>
</dbReference>
<evidence type="ECO:0000256" key="21">
    <source>
        <dbReference type="RuleBase" id="RU004135"/>
    </source>
</evidence>
<dbReference type="GO" id="GO:0051301">
    <property type="term" value="P:cell division"/>
    <property type="evidence" value="ECO:0007669"/>
    <property type="project" value="UniProtKB-KW"/>
</dbReference>
<dbReference type="InterPro" id="IPR036615">
    <property type="entry name" value="Mur_ligase_C_dom_sf"/>
</dbReference>
<evidence type="ECO:0000313" key="26">
    <source>
        <dbReference type="Proteomes" id="UP000568839"/>
    </source>
</evidence>
<evidence type="ECO:0000256" key="20">
    <source>
        <dbReference type="HAMAP-Rule" id="MF_00208"/>
    </source>
</evidence>
<feature type="short sequence motif" description="Meso-diaminopimelate recognition motif" evidence="20">
    <location>
        <begin position="406"/>
        <end position="409"/>
    </location>
</feature>
<evidence type="ECO:0000259" key="23">
    <source>
        <dbReference type="Pfam" id="PF02875"/>
    </source>
</evidence>
<evidence type="ECO:0000256" key="13">
    <source>
        <dbReference type="ARBA" id="ARBA00050251"/>
    </source>
</evidence>
<dbReference type="HAMAP" id="MF_00208">
    <property type="entry name" value="MurE"/>
    <property type="match status" value="1"/>
</dbReference>
<comment type="pathway">
    <text evidence="1 20 21">Cell wall biogenesis; peptidoglycan biosynthesis.</text>
</comment>
<evidence type="ECO:0000256" key="5">
    <source>
        <dbReference type="ARBA" id="ARBA00022618"/>
    </source>
</evidence>
<evidence type="ECO:0000256" key="6">
    <source>
        <dbReference type="ARBA" id="ARBA00022741"/>
    </source>
</evidence>
<evidence type="ECO:0000256" key="1">
    <source>
        <dbReference type="ARBA" id="ARBA00004752"/>
    </source>
</evidence>
<evidence type="ECO:0000256" key="2">
    <source>
        <dbReference type="ARBA" id="ARBA00005898"/>
    </source>
</evidence>
<feature type="binding site" evidence="20">
    <location>
        <begin position="108"/>
        <end position="114"/>
    </location>
    <ligand>
        <name>ATP</name>
        <dbReference type="ChEBI" id="CHEBI:30616"/>
    </ligand>
</feature>
<dbReference type="UniPathway" id="UPA00219"/>
<evidence type="ECO:0000256" key="8">
    <source>
        <dbReference type="ARBA" id="ARBA00022842"/>
    </source>
</evidence>
<dbReference type="AlphaFoldDB" id="A0A841Q127"/>
<reference evidence="25 26" key="1">
    <citation type="submission" date="2020-08" db="EMBL/GenBank/DDBJ databases">
        <title>Genomic Encyclopedia of Type Strains, Phase IV (KMG-IV): sequencing the most valuable type-strain genomes for metagenomic binning, comparative biology and taxonomic classification.</title>
        <authorList>
            <person name="Goeker M."/>
        </authorList>
    </citation>
    <scope>NUCLEOTIDE SEQUENCE [LARGE SCALE GENOMIC DNA]</scope>
    <source>
        <strain evidence="25 26">DSM 21769</strain>
    </source>
</reference>
<dbReference type="Gene3D" id="3.40.1390.10">
    <property type="entry name" value="MurE/MurF, N-terminal domain"/>
    <property type="match status" value="1"/>
</dbReference>
<proteinExistence type="inferred from homology"/>
<dbReference type="RefSeq" id="WP_184403277.1">
    <property type="nucleotide sequence ID" value="NZ_JACHHJ010000001.1"/>
</dbReference>
<dbReference type="GO" id="GO:0008765">
    <property type="term" value="F:UDP-N-acetylmuramoylalanyl-D-glutamate-2,6-diaminopimelate ligase activity"/>
    <property type="evidence" value="ECO:0007669"/>
    <property type="project" value="UniProtKB-UniRule"/>
</dbReference>
<dbReference type="SUPFAM" id="SSF53244">
    <property type="entry name" value="MurD-like peptide ligases, peptide-binding domain"/>
    <property type="match status" value="1"/>
</dbReference>
<evidence type="ECO:0000256" key="4">
    <source>
        <dbReference type="ARBA" id="ARBA00022598"/>
    </source>
</evidence>
<dbReference type="SUPFAM" id="SSF63418">
    <property type="entry name" value="MurE/MurF N-terminal domain"/>
    <property type="match status" value="1"/>
</dbReference>
<evidence type="ECO:0000313" key="25">
    <source>
        <dbReference type="EMBL" id="MBB6449388.1"/>
    </source>
</evidence>
<feature type="binding site" evidence="20">
    <location>
        <position position="456"/>
    </location>
    <ligand>
        <name>meso-2,6-diaminopimelate</name>
        <dbReference type="ChEBI" id="CHEBI:57791"/>
    </ligand>
</feature>
<evidence type="ECO:0000256" key="10">
    <source>
        <dbReference type="ARBA" id="ARBA00022984"/>
    </source>
</evidence>
<feature type="binding site" evidence="20">
    <location>
        <position position="149"/>
    </location>
    <ligand>
        <name>UDP-N-acetyl-alpha-D-muramoyl-L-alanyl-D-glutamate</name>
        <dbReference type="ChEBI" id="CHEBI:83900"/>
    </ligand>
</feature>
<evidence type="ECO:0000256" key="18">
    <source>
        <dbReference type="ARBA" id="ARBA00076158"/>
    </source>
</evidence>
<dbReference type="Gene3D" id="3.90.190.20">
    <property type="entry name" value="Mur ligase, C-terminal domain"/>
    <property type="match status" value="1"/>
</dbReference>
<dbReference type="InterPro" id="IPR035911">
    <property type="entry name" value="MurE/MurF_N"/>
</dbReference>
<dbReference type="PANTHER" id="PTHR23135:SF4">
    <property type="entry name" value="UDP-N-ACETYLMURAMOYL-L-ALANYL-D-GLUTAMATE--2,6-DIAMINOPIMELATE LIGASE MURE HOMOLOG, CHLOROPLASTIC"/>
    <property type="match status" value="1"/>
</dbReference>
<keyword evidence="9 20" id="KW-0133">Cell shape</keyword>
<evidence type="ECO:0000256" key="17">
    <source>
        <dbReference type="ARBA" id="ARBA00075482"/>
    </source>
</evidence>
<keyword evidence="8 20" id="KW-0460">Magnesium</keyword>
<protein>
    <recommendedName>
        <fullName evidence="16 20">UDP-N-acetylmuramoyl-L-alanyl-D-glutamate--2,6-diaminopimelate ligase</fullName>
        <ecNumber evidence="15 20">6.3.2.13</ecNumber>
    </recommendedName>
    <alternativeName>
        <fullName evidence="17 20">Meso-A2pm-adding enzyme</fullName>
    </alternativeName>
    <alternativeName>
        <fullName evidence="18 20">Meso-diaminopimelate-adding enzyme</fullName>
    </alternativeName>
    <alternativeName>
        <fullName evidence="19 20">UDP-MurNAc-L-Ala-D-Glu:meso-diaminopimelate ligase</fullName>
    </alternativeName>
    <alternativeName>
        <fullName evidence="20">UDP-MurNAc-tripeptide synthetase</fullName>
    </alternativeName>
    <alternativeName>
        <fullName evidence="20">UDP-N-acetylmuramyl-tripeptide synthetase</fullName>
    </alternativeName>
</protein>
<evidence type="ECO:0000256" key="19">
    <source>
        <dbReference type="ARBA" id="ARBA00081560"/>
    </source>
</evidence>
<dbReference type="Gene3D" id="3.40.1190.10">
    <property type="entry name" value="Mur-like, catalytic domain"/>
    <property type="match status" value="1"/>
</dbReference>
<evidence type="ECO:0000256" key="9">
    <source>
        <dbReference type="ARBA" id="ARBA00022960"/>
    </source>
</evidence>
<evidence type="ECO:0000256" key="16">
    <source>
        <dbReference type="ARBA" id="ARBA00072883"/>
    </source>
</evidence>
<evidence type="ECO:0000259" key="22">
    <source>
        <dbReference type="Pfam" id="PF01225"/>
    </source>
</evidence>